<gene>
    <name evidence="2" type="ordered locus">Desal_1651</name>
</gene>
<keyword evidence="3" id="KW-1185">Reference proteome</keyword>
<proteinExistence type="predicted"/>
<protein>
    <recommendedName>
        <fullName evidence="1">HTH cro/C1-type domain-containing protein</fullName>
    </recommendedName>
</protein>
<accession>C6BT09</accession>
<dbReference type="InterPro" id="IPR010982">
    <property type="entry name" value="Lambda_DNA-bd_dom_sf"/>
</dbReference>
<dbReference type="Pfam" id="PF12844">
    <property type="entry name" value="HTH_19"/>
    <property type="match status" value="1"/>
</dbReference>
<dbReference type="SUPFAM" id="SSF47413">
    <property type="entry name" value="lambda repressor-like DNA-binding domains"/>
    <property type="match status" value="1"/>
</dbReference>
<evidence type="ECO:0000313" key="3">
    <source>
        <dbReference type="Proteomes" id="UP000002601"/>
    </source>
</evidence>
<dbReference type="GO" id="GO:0003677">
    <property type="term" value="F:DNA binding"/>
    <property type="evidence" value="ECO:0007669"/>
    <property type="project" value="InterPro"/>
</dbReference>
<name>C6BT09_MARSD</name>
<dbReference type="Proteomes" id="UP000002601">
    <property type="component" value="Chromosome"/>
</dbReference>
<dbReference type="KEGG" id="dsa:Desal_1651"/>
<dbReference type="EMBL" id="CP001649">
    <property type="protein sequence ID" value="ACS79713.1"/>
    <property type="molecule type" value="Genomic_DNA"/>
</dbReference>
<dbReference type="InterPro" id="IPR001387">
    <property type="entry name" value="Cro/C1-type_HTH"/>
</dbReference>
<evidence type="ECO:0000313" key="2">
    <source>
        <dbReference type="EMBL" id="ACS79713.1"/>
    </source>
</evidence>
<dbReference type="Gene3D" id="1.10.260.40">
    <property type="entry name" value="lambda repressor-like DNA-binding domains"/>
    <property type="match status" value="1"/>
</dbReference>
<organism evidence="2 3">
    <name type="scientific">Maridesulfovibrio salexigens (strain ATCC 14822 / DSM 2638 / NCIMB 8403 / VKM B-1763)</name>
    <name type="common">Desulfovibrio salexigens</name>
    <dbReference type="NCBI Taxonomy" id="526222"/>
    <lineage>
        <taxon>Bacteria</taxon>
        <taxon>Pseudomonadati</taxon>
        <taxon>Thermodesulfobacteriota</taxon>
        <taxon>Desulfovibrionia</taxon>
        <taxon>Desulfovibrionales</taxon>
        <taxon>Desulfovibrionaceae</taxon>
        <taxon>Maridesulfovibrio</taxon>
    </lineage>
</organism>
<dbReference type="HOGENOM" id="CLU_1882358_0_0_7"/>
<dbReference type="AlphaFoldDB" id="C6BT09"/>
<reference evidence="2 3" key="1">
    <citation type="submission" date="2009-06" db="EMBL/GenBank/DDBJ databases">
        <title>Complete sequence of Desulfovibrio salexigens DSM 2638.</title>
        <authorList>
            <consortium name="US DOE Joint Genome Institute"/>
            <person name="Lucas S."/>
            <person name="Copeland A."/>
            <person name="Lapidus A."/>
            <person name="Glavina del Rio T."/>
            <person name="Tice H."/>
            <person name="Bruce D."/>
            <person name="Goodwin L."/>
            <person name="Pitluck S."/>
            <person name="Munk A.C."/>
            <person name="Brettin T."/>
            <person name="Detter J.C."/>
            <person name="Han C."/>
            <person name="Tapia R."/>
            <person name="Larimer F."/>
            <person name="Land M."/>
            <person name="Hauser L."/>
            <person name="Kyrpides N."/>
            <person name="Anderson I."/>
            <person name="Wall J.D."/>
            <person name="Arkin A.P."/>
            <person name="Dehal P."/>
            <person name="Chivian D."/>
            <person name="Giles B."/>
            <person name="Hazen T.C."/>
        </authorList>
    </citation>
    <scope>NUCLEOTIDE SEQUENCE [LARGE SCALE GENOMIC DNA]</scope>
    <source>
        <strain evidence="3">ATCC 14822 / DSM 2638 / NCIMB 8403 / VKM B-1763</strain>
    </source>
</reference>
<evidence type="ECO:0000259" key="1">
    <source>
        <dbReference type="Pfam" id="PF12844"/>
    </source>
</evidence>
<dbReference type="STRING" id="526222.Desal_1651"/>
<sequence>MFSGTDIYKRIEQVKSELNLSNKALAEQGKTTDRTIINIKSGSSTPNAKILYHWRENLGLNINWLLTGVGEMFSTNIRSAEEMLPPLTKKLMSVEQSMDKAAQLAKLEAMKAVIEGDIEDEKSVQSGDSEQIASG</sequence>
<feature type="domain" description="HTH cro/C1-type" evidence="1">
    <location>
        <begin position="8"/>
        <end position="71"/>
    </location>
</feature>
<dbReference type="CDD" id="cd00093">
    <property type="entry name" value="HTH_XRE"/>
    <property type="match status" value="1"/>
</dbReference>